<organism evidence="2 3">
    <name type="scientific">Bacillus infantis NRRL B-14911</name>
    <dbReference type="NCBI Taxonomy" id="1367477"/>
    <lineage>
        <taxon>Bacteria</taxon>
        <taxon>Bacillati</taxon>
        <taxon>Bacillota</taxon>
        <taxon>Bacilli</taxon>
        <taxon>Bacillales</taxon>
        <taxon>Bacillaceae</taxon>
        <taxon>Bacillus</taxon>
    </lineage>
</organism>
<reference evidence="2 3" key="1">
    <citation type="submission" date="2013-07" db="EMBL/GenBank/DDBJ databases">
        <title>Complete genome sequence of Bacillus infantis NRRL B-14911 that has potential to induce cardiac disease by antigenic mimicry.</title>
        <authorList>
            <person name="Massilamany C."/>
            <person name="Smith T.P.L."/>
            <person name="Loy J.D."/>
            <person name="Barletta R."/>
            <person name="Reddy J."/>
        </authorList>
    </citation>
    <scope>NUCLEOTIDE SEQUENCE [LARGE SCALE GENOMIC DNA]</scope>
    <source>
        <strain evidence="2 3">NRRL B-14911</strain>
    </source>
</reference>
<gene>
    <name evidence="2" type="ORF">N288_20225</name>
</gene>
<dbReference type="HOGENOM" id="CLU_2931577_0_0_9"/>
<dbReference type="EMBL" id="CP006643">
    <property type="protein sequence ID" value="AGX05918.1"/>
    <property type="molecule type" value="Genomic_DNA"/>
</dbReference>
<keyword evidence="3" id="KW-1185">Reference proteome</keyword>
<evidence type="ECO:0000313" key="2">
    <source>
        <dbReference type="EMBL" id="AGX05918.1"/>
    </source>
</evidence>
<evidence type="ECO:0000256" key="1">
    <source>
        <dbReference type="SAM" id="MobiDB-lite"/>
    </source>
</evidence>
<dbReference type="PATRIC" id="fig|1367477.3.peg.4051"/>
<dbReference type="Proteomes" id="UP000017805">
    <property type="component" value="Chromosome"/>
</dbReference>
<sequence>MQDEFLLAIAEKMIDAATSVRYDFTLNGYSLIPSWWRDRPDETQQPANDAFENGYMLKRA</sequence>
<protein>
    <submittedName>
        <fullName evidence="2">Uncharacterized protein</fullName>
    </submittedName>
</protein>
<dbReference type="STRING" id="1367477.N288_20225"/>
<evidence type="ECO:0000313" key="3">
    <source>
        <dbReference type="Proteomes" id="UP000017805"/>
    </source>
</evidence>
<dbReference type="AlphaFoldDB" id="U5LES8"/>
<accession>U5LES8</accession>
<proteinExistence type="predicted"/>
<feature type="region of interest" description="Disordered" evidence="1">
    <location>
        <begin position="40"/>
        <end position="60"/>
    </location>
</feature>
<dbReference type="KEGG" id="bif:N288_20225"/>
<name>U5LES8_9BACI</name>